<protein>
    <submittedName>
        <fullName evidence="1">Uncharacterized protein</fullName>
    </submittedName>
</protein>
<reference evidence="1" key="1">
    <citation type="journal article" date="2022" name="Plant J.">
        <title>Strategies of tolerance reflected in two North American maple genomes.</title>
        <authorList>
            <person name="McEvoy S.L."/>
            <person name="Sezen U.U."/>
            <person name="Trouern-Trend A."/>
            <person name="McMahon S.M."/>
            <person name="Schaberg P.G."/>
            <person name="Yang J."/>
            <person name="Wegrzyn J.L."/>
            <person name="Swenson N.G."/>
        </authorList>
    </citation>
    <scope>NUCLEOTIDE SEQUENCE</scope>
    <source>
        <strain evidence="1">NS2018</strain>
    </source>
</reference>
<dbReference type="InterPro" id="IPR037027">
    <property type="entry name" value="YqgF/RNaseH-like_dom_sf"/>
</dbReference>
<dbReference type="PANTHER" id="PTHR33317">
    <property type="entry name" value="POLYNUCLEOTIDYL TRANSFERASE, RIBONUCLEASE H-LIKE SUPERFAMILY PROTEIN"/>
    <property type="match status" value="1"/>
</dbReference>
<evidence type="ECO:0000313" key="2">
    <source>
        <dbReference type="Proteomes" id="UP001168877"/>
    </source>
</evidence>
<sequence length="428" mass="47376">MKFVKNGYMYRKLAERLGKAPPPPNLMEAPISESLLKSIPKSSDYVAIAFDEGTRNCGLSVLNKNLEDIHPFSVLKKKAGQVGWFALKDMLLREFKDDQVPCFIFGYPASKETPAGYILDLIKFLDKQPEFDDILYTFVNEDYTTKASKKLMFWADMDEEDINKGNMELPRIDWETTFSRKLHSWVNEDGKLVLPTSKVTLDYSNKNRKDLWSSYLIMESGGNVNASGNVNFASGNRNGGNGYVAGNTKSGLNGHIGRNEAVGYARHGSDGINRKMNGDVAETRHEGKEYVKNGNNFSVGRGASGSRFAVLNEEVEASTSEEILVSDSNLQKGNNTFADNALVEITNFSRKQSIKAGKGVKKDQPPPVIEKESEVQGSVNVCELEDIYETEREGIAKLGIHNSAVMHIDNNFDAVASNLEEAVAAISE</sequence>
<proteinExistence type="predicted"/>
<dbReference type="InterPro" id="IPR005227">
    <property type="entry name" value="YqgF"/>
</dbReference>
<name>A0AA39SWY0_ACESA</name>
<dbReference type="InterPro" id="IPR012337">
    <property type="entry name" value="RNaseH-like_sf"/>
</dbReference>
<comment type="caution">
    <text evidence="1">The sequence shown here is derived from an EMBL/GenBank/DDBJ whole genome shotgun (WGS) entry which is preliminary data.</text>
</comment>
<reference evidence="1" key="2">
    <citation type="submission" date="2023-06" db="EMBL/GenBank/DDBJ databases">
        <authorList>
            <person name="Swenson N.G."/>
            <person name="Wegrzyn J.L."/>
            <person name="Mcevoy S.L."/>
        </authorList>
    </citation>
    <scope>NUCLEOTIDE SEQUENCE</scope>
    <source>
        <strain evidence="1">NS2018</strain>
        <tissue evidence="1">Leaf</tissue>
    </source>
</reference>
<dbReference type="SUPFAM" id="SSF53098">
    <property type="entry name" value="Ribonuclease H-like"/>
    <property type="match status" value="1"/>
</dbReference>
<gene>
    <name evidence="1" type="ORF">LWI29_024838</name>
</gene>
<dbReference type="GO" id="GO:0000967">
    <property type="term" value="P:rRNA 5'-end processing"/>
    <property type="evidence" value="ECO:0007669"/>
    <property type="project" value="TreeGrafter"/>
</dbReference>
<organism evidence="1 2">
    <name type="scientific">Acer saccharum</name>
    <name type="common">Sugar maple</name>
    <dbReference type="NCBI Taxonomy" id="4024"/>
    <lineage>
        <taxon>Eukaryota</taxon>
        <taxon>Viridiplantae</taxon>
        <taxon>Streptophyta</taxon>
        <taxon>Embryophyta</taxon>
        <taxon>Tracheophyta</taxon>
        <taxon>Spermatophyta</taxon>
        <taxon>Magnoliopsida</taxon>
        <taxon>eudicotyledons</taxon>
        <taxon>Gunneridae</taxon>
        <taxon>Pentapetalae</taxon>
        <taxon>rosids</taxon>
        <taxon>malvids</taxon>
        <taxon>Sapindales</taxon>
        <taxon>Sapindaceae</taxon>
        <taxon>Hippocastanoideae</taxon>
        <taxon>Acereae</taxon>
        <taxon>Acer</taxon>
    </lineage>
</organism>
<accession>A0AA39SWY0</accession>
<dbReference type="PANTHER" id="PTHR33317:SF1">
    <property type="entry name" value="POLYNUCLEOTIDYL TRANSFERASE, RIBONUCLEASE H-LIKE SUPERFAMILY PROTEIN"/>
    <property type="match status" value="1"/>
</dbReference>
<keyword evidence="2" id="KW-1185">Reference proteome</keyword>
<dbReference type="Proteomes" id="UP001168877">
    <property type="component" value="Unassembled WGS sequence"/>
</dbReference>
<dbReference type="EMBL" id="JAUESC010000004">
    <property type="protein sequence ID" value="KAK0597390.1"/>
    <property type="molecule type" value="Genomic_DNA"/>
</dbReference>
<dbReference type="Gene3D" id="3.30.420.140">
    <property type="entry name" value="YqgF/RNase H-like domain"/>
    <property type="match status" value="1"/>
</dbReference>
<evidence type="ECO:0000313" key="1">
    <source>
        <dbReference type="EMBL" id="KAK0597390.1"/>
    </source>
</evidence>
<dbReference type="AlphaFoldDB" id="A0AA39SWY0"/>